<feature type="region of interest" description="Disordered" evidence="1">
    <location>
        <begin position="26"/>
        <end position="60"/>
    </location>
</feature>
<organism evidence="4 5">
    <name type="scientific">Dorea ammoniilytica</name>
    <dbReference type="NCBI Taxonomy" id="2981788"/>
    <lineage>
        <taxon>Bacteria</taxon>
        <taxon>Bacillati</taxon>
        <taxon>Bacillota</taxon>
        <taxon>Clostridia</taxon>
        <taxon>Lachnospirales</taxon>
        <taxon>Lachnospiraceae</taxon>
        <taxon>Dorea</taxon>
    </lineage>
</organism>
<protein>
    <submittedName>
        <fullName evidence="4">Zinc ribbon domain-containing protein</fullName>
    </submittedName>
</protein>
<accession>A0ABT2S696</accession>
<evidence type="ECO:0000313" key="4">
    <source>
        <dbReference type="EMBL" id="MCU6700119.1"/>
    </source>
</evidence>
<proteinExistence type="predicted"/>
<comment type="caution">
    <text evidence="4">The sequence shown here is derived from an EMBL/GenBank/DDBJ whole genome shotgun (WGS) entry which is preliminary data.</text>
</comment>
<dbReference type="Gene3D" id="4.10.1060.50">
    <property type="match status" value="1"/>
</dbReference>
<evidence type="ECO:0000256" key="1">
    <source>
        <dbReference type="SAM" id="MobiDB-lite"/>
    </source>
</evidence>
<dbReference type="EMBL" id="JAOQJV010000008">
    <property type="protein sequence ID" value="MCU6700119.1"/>
    <property type="molecule type" value="Genomic_DNA"/>
</dbReference>
<reference evidence="4 5" key="1">
    <citation type="journal article" date="2021" name="ISME Commun">
        <title>Automated analysis of genomic sequences facilitates high-throughput and comprehensive description of bacteria.</title>
        <authorList>
            <person name="Hitch T.C.A."/>
        </authorList>
    </citation>
    <scope>NUCLEOTIDE SEQUENCE [LARGE SCALE GENOMIC DNA]</scope>
    <source>
        <strain evidence="4 5">Sanger_02</strain>
    </source>
</reference>
<keyword evidence="2" id="KW-0472">Membrane</keyword>
<gene>
    <name evidence="4" type="ORF">OCV65_07725</name>
</gene>
<name>A0ABT2S696_9FIRM</name>
<evidence type="ECO:0000313" key="5">
    <source>
        <dbReference type="Proteomes" id="UP001207605"/>
    </source>
</evidence>
<keyword evidence="2" id="KW-0812">Transmembrane</keyword>
<sequence length="240" mass="25824">MFCRKCGTKNPDDARFCRNCGTPMSSGPSVNGGGSVNGGQNGNPTPPPMGQPGAMPRKPKGKRNGAMIAIVAVVVVALIASAVFFTRVIGIGGRSYEDTIEDMVDAMNDADIEAFFDLIPKEVVVYALEQEGYTGSKKELLEQAHELLQNEWNDSLGSNLIGAAVDVDYEIQDAQDVKGDELKSLKEEYKEAGVRVSAAKNVSVKFTITALGFSQDTVENIPLIKIRGSWYLDVESLGML</sequence>
<keyword evidence="2" id="KW-1133">Transmembrane helix</keyword>
<feature type="transmembrane region" description="Helical" evidence="2">
    <location>
        <begin position="65"/>
        <end position="85"/>
    </location>
</feature>
<evidence type="ECO:0000256" key="2">
    <source>
        <dbReference type="SAM" id="Phobius"/>
    </source>
</evidence>
<dbReference type="RefSeq" id="WP_262581574.1">
    <property type="nucleotide sequence ID" value="NZ_JAOQJV010000008.1"/>
</dbReference>
<dbReference type="Pfam" id="PF13240">
    <property type="entry name" value="Zn_Ribbon_1"/>
    <property type="match status" value="1"/>
</dbReference>
<dbReference type="InterPro" id="IPR038587">
    <property type="entry name" value="Ribosomal_eL40_sf"/>
</dbReference>
<keyword evidence="5" id="KW-1185">Reference proteome</keyword>
<feature type="domain" description="Zinc-ribbon" evidence="3">
    <location>
        <begin position="2"/>
        <end position="24"/>
    </location>
</feature>
<dbReference type="InterPro" id="IPR026870">
    <property type="entry name" value="Zinc_ribbon_dom"/>
</dbReference>
<feature type="compositionally biased region" description="Gly residues" evidence="1">
    <location>
        <begin position="30"/>
        <end position="41"/>
    </location>
</feature>
<evidence type="ECO:0000259" key="3">
    <source>
        <dbReference type="Pfam" id="PF13240"/>
    </source>
</evidence>
<dbReference type="Proteomes" id="UP001207605">
    <property type="component" value="Unassembled WGS sequence"/>
</dbReference>